<feature type="chain" id="PRO_5046340677" description="Carboxylic ester hydrolase" evidence="1">
    <location>
        <begin position="22"/>
        <end position="430"/>
    </location>
</feature>
<dbReference type="EMBL" id="BAABCA010000005">
    <property type="protein sequence ID" value="GAA4237259.1"/>
    <property type="molecule type" value="Genomic_DNA"/>
</dbReference>
<comment type="caution">
    <text evidence="2">The sequence shown here is derived from an EMBL/GenBank/DDBJ whole genome shotgun (WGS) entry which is preliminary data.</text>
</comment>
<sequence length="430" mass="48747">MKIRFAFYCFFSFYLSLYNLKAQSLNLFKQVKTETKINNNGVSTTLINKGKDKVFHVFSNNTNTKNKYAWSSILIKEKKRLSKYNFISAVVENKGKTELDVIFWVTSGKGWNAVADTITLAAGKKKTLTCNLREQFPDGTFKLNPNYINQIQLMFVNAKGFIDVEWSALKAKEKINNWDRPKNRLDVPIAKQTKPKAGTRFYYKLNAGSNLYSVVYLPKNWKPNNSKKYPVIVEFPGNVYYTKQCYSTGKPEDCVIGYGMSKGENAIWVSLPFVDYSKNSIAENGWGNADNTADYTVKTVNHIINNFGGDANNIVLTGFSRGAIACGFIGLRNDEISNLWKGIHACQHYDGDGWKGANMAEALVRLKRLKKIKLFETDNSESKLKAMLDKVNADVVYYNSGLKAHACDMFLDDRTSTLALRTWFKSLVLN</sequence>
<dbReference type="InterPro" id="IPR029058">
    <property type="entry name" value="AB_hydrolase_fold"/>
</dbReference>
<name>A0ABP8CBS8_9FLAO</name>
<dbReference type="Gene3D" id="3.40.50.1820">
    <property type="entry name" value="alpha/beta hydrolase"/>
    <property type="match status" value="1"/>
</dbReference>
<organism evidence="2 3">
    <name type="scientific">Postechiella marina</name>
    <dbReference type="NCBI Taxonomy" id="943941"/>
    <lineage>
        <taxon>Bacteria</taxon>
        <taxon>Pseudomonadati</taxon>
        <taxon>Bacteroidota</taxon>
        <taxon>Flavobacteriia</taxon>
        <taxon>Flavobacteriales</taxon>
        <taxon>Flavobacteriaceae</taxon>
        <taxon>Postechiella</taxon>
    </lineage>
</organism>
<evidence type="ECO:0000313" key="3">
    <source>
        <dbReference type="Proteomes" id="UP001501496"/>
    </source>
</evidence>
<protein>
    <recommendedName>
        <fullName evidence="4">Carboxylic ester hydrolase</fullName>
    </recommendedName>
</protein>
<reference evidence="3" key="1">
    <citation type="journal article" date="2019" name="Int. J. Syst. Evol. Microbiol.">
        <title>The Global Catalogue of Microorganisms (GCM) 10K type strain sequencing project: providing services to taxonomists for standard genome sequencing and annotation.</title>
        <authorList>
            <consortium name="The Broad Institute Genomics Platform"/>
            <consortium name="The Broad Institute Genome Sequencing Center for Infectious Disease"/>
            <person name="Wu L."/>
            <person name="Ma J."/>
        </authorList>
    </citation>
    <scope>NUCLEOTIDE SEQUENCE [LARGE SCALE GENOMIC DNA]</scope>
    <source>
        <strain evidence="3">JCM 17630</strain>
    </source>
</reference>
<dbReference type="SUPFAM" id="SSF53474">
    <property type="entry name" value="alpha/beta-Hydrolases"/>
    <property type="match status" value="1"/>
</dbReference>
<evidence type="ECO:0008006" key="4">
    <source>
        <dbReference type="Google" id="ProtNLM"/>
    </source>
</evidence>
<evidence type="ECO:0000256" key="1">
    <source>
        <dbReference type="SAM" id="SignalP"/>
    </source>
</evidence>
<gene>
    <name evidence="2" type="ORF">GCM10022291_23590</name>
</gene>
<dbReference type="Proteomes" id="UP001501496">
    <property type="component" value="Unassembled WGS sequence"/>
</dbReference>
<accession>A0ABP8CBS8</accession>
<keyword evidence="3" id="KW-1185">Reference proteome</keyword>
<feature type="signal peptide" evidence="1">
    <location>
        <begin position="1"/>
        <end position="21"/>
    </location>
</feature>
<keyword evidence="1" id="KW-0732">Signal</keyword>
<proteinExistence type="predicted"/>
<evidence type="ECO:0000313" key="2">
    <source>
        <dbReference type="EMBL" id="GAA4237259.1"/>
    </source>
</evidence>